<proteinExistence type="predicted"/>
<keyword evidence="3" id="KW-1185">Reference proteome</keyword>
<evidence type="ECO:0000256" key="1">
    <source>
        <dbReference type="SAM" id="Phobius"/>
    </source>
</evidence>
<keyword evidence="1" id="KW-0812">Transmembrane</keyword>
<evidence type="ECO:0000313" key="2">
    <source>
        <dbReference type="EMBL" id="TGZ77245.1"/>
    </source>
</evidence>
<reference evidence="2 3" key="1">
    <citation type="submission" date="2019-04" db="EMBL/GenBank/DDBJ databases">
        <title>Comparative genomics and transcriptomics to analyze fruiting body development in filamentous ascomycetes.</title>
        <authorList>
            <consortium name="DOE Joint Genome Institute"/>
            <person name="Lutkenhaus R."/>
            <person name="Traeger S."/>
            <person name="Breuer J."/>
            <person name="Kuo A."/>
            <person name="Lipzen A."/>
            <person name="Pangilinan J."/>
            <person name="Dilworth D."/>
            <person name="Sandor L."/>
            <person name="Poggeler S."/>
            <person name="Barry K."/>
            <person name="Grigoriev I.V."/>
            <person name="Nowrousian M."/>
        </authorList>
    </citation>
    <scope>NUCLEOTIDE SEQUENCE [LARGE SCALE GENOMIC DNA]</scope>
    <source>
        <strain evidence="2 3">CBS 389.68</strain>
    </source>
</reference>
<dbReference type="InParanoid" id="A0A4S2MK94"/>
<evidence type="ECO:0000313" key="3">
    <source>
        <dbReference type="Proteomes" id="UP000298138"/>
    </source>
</evidence>
<keyword evidence="1" id="KW-1133">Transmembrane helix</keyword>
<gene>
    <name evidence="2" type="ORF">EX30DRAFT_206850</name>
</gene>
<feature type="transmembrane region" description="Helical" evidence="1">
    <location>
        <begin position="82"/>
        <end position="104"/>
    </location>
</feature>
<keyword evidence="1" id="KW-0472">Membrane</keyword>
<sequence length="134" mass="15384">MFASRLLACGLDFILFWPSLVVDASIGAISFSFVFFRLRSPSTSLSVFTPVERVGCCPLSHVISWCRRFLVPLDWLHMLDSILLPLITFSRFCFPLFIFHFLFYFLSTGVMARVFSLLTASSYHSYFFLSRVAP</sequence>
<feature type="transmembrane region" description="Helical" evidence="1">
    <location>
        <begin position="14"/>
        <end position="36"/>
    </location>
</feature>
<name>A0A4S2MK94_9PEZI</name>
<protein>
    <submittedName>
        <fullName evidence="2">Uncharacterized protein</fullName>
    </submittedName>
</protein>
<accession>A0A4S2MK94</accession>
<dbReference type="AlphaFoldDB" id="A0A4S2MK94"/>
<organism evidence="2 3">
    <name type="scientific">Ascodesmis nigricans</name>
    <dbReference type="NCBI Taxonomy" id="341454"/>
    <lineage>
        <taxon>Eukaryota</taxon>
        <taxon>Fungi</taxon>
        <taxon>Dikarya</taxon>
        <taxon>Ascomycota</taxon>
        <taxon>Pezizomycotina</taxon>
        <taxon>Pezizomycetes</taxon>
        <taxon>Pezizales</taxon>
        <taxon>Ascodesmidaceae</taxon>
        <taxon>Ascodesmis</taxon>
    </lineage>
</organism>
<dbReference type="Proteomes" id="UP000298138">
    <property type="component" value="Unassembled WGS sequence"/>
</dbReference>
<dbReference type="EMBL" id="ML220156">
    <property type="protein sequence ID" value="TGZ77245.1"/>
    <property type="molecule type" value="Genomic_DNA"/>
</dbReference>